<evidence type="ECO:0000313" key="6">
    <source>
        <dbReference type="Proteomes" id="UP000799772"/>
    </source>
</evidence>
<evidence type="ECO:0000313" key="5">
    <source>
        <dbReference type="EMBL" id="KAF2097977.1"/>
    </source>
</evidence>
<dbReference type="OrthoDB" id="3886144at2759"/>
<dbReference type="Pfam" id="PF00172">
    <property type="entry name" value="Zn_clus"/>
    <property type="match status" value="1"/>
</dbReference>
<dbReference type="PROSITE" id="PS50048">
    <property type="entry name" value="ZN2_CY6_FUNGAL_2"/>
    <property type="match status" value="1"/>
</dbReference>
<feature type="region of interest" description="Disordered" evidence="3">
    <location>
        <begin position="147"/>
        <end position="190"/>
    </location>
</feature>
<dbReference type="PANTHER" id="PTHR37534">
    <property type="entry name" value="TRANSCRIPTIONAL ACTIVATOR PROTEIN UGA3"/>
    <property type="match status" value="1"/>
</dbReference>
<organism evidence="5 6">
    <name type="scientific">Rhizodiscina lignyota</name>
    <dbReference type="NCBI Taxonomy" id="1504668"/>
    <lineage>
        <taxon>Eukaryota</taxon>
        <taxon>Fungi</taxon>
        <taxon>Dikarya</taxon>
        <taxon>Ascomycota</taxon>
        <taxon>Pezizomycotina</taxon>
        <taxon>Dothideomycetes</taxon>
        <taxon>Pleosporomycetidae</taxon>
        <taxon>Aulographales</taxon>
        <taxon>Rhizodiscinaceae</taxon>
        <taxon>Rhizodiscina</taxon>
    </lineage>
</organism>
<evidence type="ECO:0000259" key="4">
    <source>
        <dbReference type="PROSITE" id="PS50048"/>
    </source>
</evidence>
<dbReference type="Proteomes" id="UP000799772">
    <property type="component" value="Unassembled WGS sequence"/>
</dbReference>
<gene>
    <name evidence="5" type="ORF">NA57DRAFT_66475</name>
</gene>
<sequence length="803" mass="88743">MAETITIPSPSVFLDPRPSPLEQAAAKSGAATANGGPKTNNAKSDGAAKKRNAVAKPSQSAKDETTKVNADGVTKRKQSKSRNGCVTCKAKRLKCDESKPTCQQCTRRSVTCGGYKKDFKWRPFEETAYTSKAPPGKVKKHMPMDTLSSTPTAFAHPNFPSPSQLLDLDPPYDDAPTSADVQEPFDPGPVDPGPMRNIDPMLEDSIPIVPENTASSSLSSGQSPRLIDLLLPGTDLNLPNPEYVDYRARFPDAMYQPVMHEITEAMVEEEGDIEEVIRHHPSFSDGLNPEHEAWVMRLPTPPISSSSSSSSEGTMINPSTNPWTYMVREPLFSPSSPEMLTLRFDRQTCGVLSVKDGPTENPWRTLIWPLARDNSALYHAIASMTSFHYAREEPGLRVQGIEHMRTSIKALAQGIGNMRLDTAIATTLALAFSESWDQHISTGINHIKGAKILVNQALTKHRRSPYGGEELSRFKFLANTWIYMDVIARLTSVDEDESNDFEFVFSELSDPFGAETQLDPLMGCAGSLFPIIGRVTNLVRKVRRTLSNSPAIISQALDLKTQLESWIPPSFFDPPEDPCSAVEHSLQTAEAYRWATLLYLHQAVPEIPSASSAELAKKVMIYLATVPLGSRAIIVQIYPLIAAGCEAFDEEDRQWVRDRWMWMARTMKLGIIDRCAEVVKEVWDRRDSYEPRSPKRRNASTVPPGSLKRGFSLDEDDVGDPFQWDVDDIFGGGNSRNGGGKRRATTGVYDVPHALRLSASGPRIRKSSTDADSPGGIDPEFTVKGSLHWIGVMKDWKWEVLLG</sequence>
<name>A0A9P4M847_9PEZI</name>
<comment type="subcellular location">
    <subcellularLocation>
        <location evidence="1">Nucleus</location>
    </subcellularLocation>
</comment>
<dbReference type="GO" id="GO:0000981">
    <property type="term" value="F:DNA-binding transcription factor activity, RNA polymerase II-specific"/>
    <property type="evidence" value="ECO:0007669"/>
    <property type="project" value="InterPro"/>
</dbReference>
<dbReference type="GO" id="GO:0000976">
    <property type="term" value="F:transcription cis-regulatory region binding"/>
    <property type="evidence" value="ECO:0007669"/>
    <property type="project" value="TreeGrafter"/>
</dbReference>
<dbReference type="GO" id="GO:0008270">
    <property type="term" value="F:zinc ion binding"/>
    <property type="evidence" value="ECO:0007669"/>
    <property type="project" value="InterPro"/>
</dbReference>
<dbReference type="GO" id="GO:0005634">
    <property type="term" value="C:nucleus"/>
    <property type="evidence" value="ECO:0007669"/>
    <property type="project" value="UniProtKB-SubCell"/>
</dbReference>
<dbReference type="SUPFAM" id="SSF57701">
    <property type="entry name" value="Zn2/Cys6 DNA-binding domain"/>
    <property type="match status" value="1"/>
</dbReference>
<feature type="domain" description="Zn(2)-C6 fungal-type" evidence="4">
    <location>
        <begin position="84"/>
        <end position="112"/>
    </location>
</feature>
<evidence type="ECO:0000256" key="2">
    <source>
        <dbReference type="ARBA" id="ARBA00023242"/>
    </source>
</evidence>
<dbReference type="AlphaFoldDB" id="A0A9P4M847"/>
<keyword evidence="2" id="KW-0539">Nucleus</keyword>
<feature type="compositionally biased region" description="Low complexity" evidence="3">
    <location>
        <begin position="24"/>
        <end position="36"/>
    </location>
</feature>
<dbReference type="CDD" id="cd00067">
    <property type="entry name" value="GAL4"/>
    <property type="match status" value="1"/>
</dbReference>
<proteinExistence type="predicted"/>
<dbReference type="Gene3D" id="4.10.240.10">
    <property type="entry name" value="Zn(2)-C6 fungal-type DNA-binding domain"/>
    <property type="match status" value="1"/>
</dbReference>
<comment type="caution">
    <text evidence="5">The sequence shown here is derived from an EMBL/GenBank/DDBJ whole genome shotgun (WGS) entry which is preliminary data.</text>
</comment>
<evidence type="ECO:0000256" key="3">
    <source>
        <dbReference type="SAM" id="MobiDB-lite"/>
    </source>
</evidence>
<reference evidence="5" key="1">
    <citation type="journal article" date="2020" name="Stud. Mycol.">
        <title>101 Dothideomycetes genomes: a test case for predicting lifestyles and emergence of pathogens.</title>
        <authorList>
            <person name="Haridas S."/>
            <person name="Albert R."/>
            <person name="Binder M."/>
            <person name="Bloem J."/>
            <person name="Labutti K."/>
            <person name="Salamov A."/>
            <person name="Andreopoulos B."/>
            <person name="Baker S."/>
            <person name="Barry K."/>
            <person name="Bills G."/>
            <person name="Bluhm B."/>
            <person name="Cannon C."/>
            <person name="Castanera R."/>
            <person name="Culley D."/>
            <person name="Daum C."/>
            <person name="Ezra D."/>
            <person name="Gonzalez J."/>
            <person name="Henrissat B."/>
            <person name="Kuo A."/>
            <person name="Liang C."/>
            <person name="Lipzen A."/>
            <person name="Lutzoni F."/>
            <person name="Magnuson J."/>
            <person name="Mondo S."/>
            <person name="Nolan M."/>
            <person name="Ohm R."/>
            <person name="Pangilinan J."/>
            <person name="Park H.-J."/>
            <person name="Ramirez L."/>
            <person name="Alfaro M."/>
            <person name="Sun H."/>
            <person name="Tritt A."/>
            <person name="Yoshinaga Y."/>
            <person name="Zwiers L.-H."/>
            <person name="Turgeon B."/>
            <person name="Goodwin S."/>
            <person name="Spatafora J."/>
            <person name="Crous P."/>
            <person name="Grigoriev I."/>
        </authorList>
    </citation>
    <scope>NUCLEOTIDE SEQUENCE</scope>
    <source>
        <strain evidence="5">CBS 133067</strain>
    </source>
</reference>
<dbReference type="InterPro" id="IPR021858">
    <property type="entry name" value="Fun_TF"/>
</dbReference>
<keyword evidence="6" id="KW-1185">Reference proteome</keyword>
<dbReference type="Pfam" id="PF11951">
    <property type="entry name" value="Fungal_trans_2"/>
    <property type="match status" value="1"/>
</dbReference>
<dbReference type="GO" id="GO:0045944">
    <property type="term" value="P:positive regulation of transcription by RNA polymerase II"/>
    <property type="evidence" value="ECO:0007669"/>
    <property type="project" value="TreeGrafter"/>
</dbReference>
<evidence type="ECO:0000256" key="1">
    <source>
        <dbReference type="ARBA" id="ARBA00004123"/>
    </source>
</evidence>
<accession>A0A9P4M847</accession>
<feature type="region of interest" description="Disordered" evidence="3">
    <location>
        <begin position="687"/>
        <end position="713"/>
    </location>
</feature>
<feature type="region of interest" description="Disordered" evidence="3">
    <location>
        <begin position="1"/>
        <end position="84"/>
    </location>
</feature>
<dbReference type="InterPro" id="IPR036864">
    <property type="entry name" value="Zn2-C6_fun-type_DNA-bd_sf"/>
</dbReference>
<dbReference type="PROSITE" id="PS00463">
    <property type="entry name" value="ZN2_CY6_FUNGAL_1"/>
    <property type="match status" value="1"/>
</dbReference>
<dbReference type="EMBL" id="ML978127">
    <property type="protein sequence ID" value="KAF2097977.1"/>
    <property type="molecule type" value="Genomic_DNA"/>
</dbReference>
<dbReference type="SMART" id="SM00066">
    <property type="entry name" value="GAL4"/>
    <property type="match status" value="1"/>
</dbReference>
<dbReference type="InterPro" id="IPR001138">
    <property type="entry name" value="Zn2Cys6_DnaBD"/>
</dbReference>
<protein>
    <recommendedName>
        <fullName evidence="4">Zn(2)-C6 fungal-type domain-containing protein</fullName>
    </recommendedName>
</protein>
<dbReference type="PANTHER" id="PTHR37534:SF47">
    <property type="entry name" value="ZN(2)-C6 FUNGAL-TYPE DOMAIN-CONTAINING PROTEIN"/>
    <property type="match status" value="1"/>
</dbReference>